<evidence type="ECO:0000313" key="2">
    <source>
        <dbReference type="Proteomes" id="UP001589750"/>
    </source>
</evidence>
<comment type="caution">
    <text evidence="1">The sequence shown here is derived from an EMBL/GenBank/DDBJ whole genome shotgun (WGS) entry which is preliminary data.</text>
</comment>
<dbReference type="RefSeq" id="WP_140009565.1">
    <property type="nucleotide sequence ID" value="NZ_JBHMDG010000047.1"/>
</dbReference>
<dbReference type="Proteomes" id="UP001589750">
    <property type="component" value="Unassembled WGS sequence"/>
</dbReference>
<organism evidence="1 2">
    <name type="scientific">Nocardioides plantarum</name>
    <dbReference type="NCBI Taxonomy" id="29299"/>
    <lineage>
        <taxon>Bacteria</taxon>
        <taxon>Bacillati</taxon>
        <taxon>Actinomycetota</taxon>
        <taxon>Actinomycetes</taxon>
        <taxon>Propionibacteriales</taxon>
        <taxon>Nocardioidaceae</taxon>
        <taxon>Nocardioides</taxon>
    </lineage>
</organism>
<dbReference type="EMBL" id="JBHMDG010000047">
    <property type="protein sequence ID" value="MFB9315767.1"/>
    <property type="molecule type" value="Genomic_DNA"/>
</dbReference>
<gene>
    <name evidence="1" type="ORF">ACFFRI_22170</name>
</gene>
<proteinExistence type="predicted"/>
<name>A0ABV5KH88_9ACTN</name>
<protein>
    <submittedName>
        <fullName evidence="1">Uncharacterized protein</fullName>
    </submittedName>
</protein>
<reference evidence="1 2" key="1">
    <citation type="submission" date="2024-09" db="EMBL/GenBank/DDBJ databases">
        <authorList>
            <person name="Sun Q."/>
            <person name="Mori K."/>
        </authorList>
    </citation>
    <scope>NUCLEOTIDE SEQUENCE [LARGE SCALE GENOMIC DNA]</scope>
    <source>
        <strain evidence="1 2">JCM 9626</strain>
    </source>
</reference>
<sequence>MKEIPDELRGRPFSRSEALDAGVTSRMLEGRRFVRVHDGVWRTRDHEMTEASWLAAARLALPERAHLTGITRLQQLGLDHGPRLPVRFVVEGDLHRELRHVFLHRTKKLAPWDSDGVCVAGAFIAYCALARVIDAIKVGDWLLHHGHLRIEELHALAWGDRWRDGALEALWISDHLDHRARSLKESETRSVLGFAGLPQPEVNHTVPLPEAVTVIADLYYVLFLAAVEYEGQQHLDDPLQIASDITRYAVLRRCHIPYVQVTNAKLAQPRLLVREVHQMLVAQGYDGPAPEFGDRWTSLFGTISHAMEGSRREFLLRCARGEVV</sequence>
<keyword evidence="2" id="KW-1185">Reference proteome</keyword>
<accession>A0ABV5KH88</accession>
<evidence type="ECO:0000313" key="1">
    <source>
        <dbReference type="EMBL" id="MFB9315767.1"/>
    </source>
</evidence>